<proteinExistence type="predicted"/>
<dbReference type="RefSeq" id="WP_225423114.1">
    <property type="nucleotide sequence ID" value="NZ_JBHTOG010000063.1"/>
</dbReference>
<keyword evidence="1" id="KW-0472">Membrane</keyword>
<comment type="caution">
    <text evidence="2">The sequence shown here is derived from an EMBL/GenBank/DDBJ whole genome shotgun (WGS) entry which is preliminary data.</text>
</comment>
<feature type="transmembrane region" description="Helical" evidence="1">
    <location>
        <begin position="77"/>
        <end position="95"/>
    </location>
</feature>
<keyword evidence="1" id="KW-1133">Transmembrane helix</keyword>
<accession>A0ABW4CU36</accession>
<name>A0ABW4CU36_9LACO</name>
<feature type="transmembrane region" description="Helical" evidence="1">
    <location>
        <begin position="143"/>
        <end position="165"/>
    </location>
</feature>
<evidence type="ECO:0000313" key="2">
    <source>
        <dbReference type="EMBL" id="MFD1433211.1"/>
    </source>
</evidence>
<sequence>MIGKASQNIFIKVYVMLMLSLFFWVFTLCGVVVLGIGPAYRAIAEVFDQNQWEYRQYHFKDVWAVYKKVFKQANLEFWGFAAVGAILGYNLYLALQLKVIWMLVITFILIFALLLVVSLWLFLNGVHSHYDVSFKPALRLAAGQFFASFPRLLLFWTGLIIIIVVSAKWSGLILFLSVPGVLVWTSYMSTKWYKFVDKQVK</sequence>
<dbReference type="InterPro" id="IPR006938">
    <property type="entry name" value="DUF624"/>
</dbReference>
<reference evidence="3" key="1">
    <citation type="journal article" date="2019" name="Int. J. Syst. Evol. Microbiol.">
        <title>The Global Catalogue of Microorganisms (GCM) 10K type strain sequencing project: providing services to taxonomists for standard genome sequencing and annotation.</title>
        <authorList>
            <consortium name="The Broad Institute Genomics Platform"/>
            <consortium name="The Broad Institute Genome Sequencing Center for Infectious Disease"/>
            <person name="Wu L."/>
            <person name="Ma J."/>
        </authorList>
    </citation>
    <scope>NUCLEOTIDE SEQUENCE [LARGE SCALE GENOMIC DNA]</scope>
    <source>
        <strain evidence="3">CCM 8947</strain>
    </source>
</reference>
<keyword evidence="1" id="KW-0812">Transmembrane</keyword>
<organism evidence="2 3">
    <name type="scientific">Lacticaseibacillus yichunensis</name>
    <dbReference type="NCBI Taxonomy" id="2486015"/>
    <lineage>
        <taxon>Bacteria</taxon>
        <taxon>Bacillati</taxon>
        <taxon>Bacillota</taxon>
        <taxon>Bacilli</taxon>
        <taxon>Lactobacillales</taxon>
        <taxon>Lactobacillaceae</taxon>
        <taxon>Lacticaseibacillus</taxon>
    </lineage>
</organism>
<feature type="transmembrane region" description="Helical" evidence="1">
    <location>
        <begin position="102"/>
        <end position="123"/>
    </location>
</feature>
<dbReference type="Pfam" id="PF04854">
    <property type="entry name" value="DUF624"/>
    <property type="match status" value="1"/>
</dbReference>
<dbReference type="EMBL" id="JBHTOG010000063">
    <property type="protein sequence ID" value="MFD1433211.1"/>
    <property type="molecule type" value="Genomic_DNA"/>
</dbReference>
<feature type="transmembrane region" description="Helical" evidence="1">
    <location>
        <begin position="172"/>
        <end position="189"/>
    </location>
</feature>
<evidence type="ECO:0000256" key="1">
    <source>
        <dbReference type="SAM" id="Phobius"/>
    </source>
</evidence>
<protein>
    <submittedName>
        <fullName evidence="2">YesL family protein</fullName>
    </submittedName>
</protein>
<dbReference type="Proteomes" id="UP001597192">
    <property type="component" value="Unassembled WGS sequence"/>
</dbReference>
<gene>
    <name evidence="2" type="ORF">ACFQ47_11100</name>
</gene>
<feature type="transmembrane region" description="Helical" evidence="1">
    <location>
        <begin position="12"/>
        <end position="36"/>
    </location>
</feature>
<evidence type="ECO:0000313" key="3">
    <source>
        <dbReference type="Proteomes" id="UP001597192"/>
    </source>
</evidence>
<keyword evidence="3" id="KW-1185">Reference proteome</keyword>